<accession>A0A174NPT2</accession>
<dbReference type="AlphaFoldDB" id="A0A174NPT2"/>
<protein>
    <submittedName>
        <fullName evidence="1">Uncharacterized protein</fullName>
    </submittedName>
</protein>
<evidence type="ECO:0000313" key="2">
    <source>
        <dbReference type="Proteomes" id="UP000095564"/>
    </source>
</evidence>
<evidence type="ECO:0000313" key="1">
    <source>
        <dbReference type="EMBL" id="CUP47939.1"/>
    </source>
</evidence>
<proteinExistence type="predicted"/>
<name>A0A174NPT2_ANAHA</name>
<organism evidence="1 2">
    <name type="scientific">Anaerostipes hadrus</name>
    <dbReference type="NCBI Taxonomy" id="649756"/>
    <lineage>
        <taxon>Bacteria</taxon>
        <taxon>Bacillati</taxon>
        <taxon>Bacillota</taxon>
        <taxon>Clostridia</taxon>
        <taxon>Lachnospirales</taxon>
        <taxon>Lachnospiraceae</taxon>
        <taxon>Anaerostipes</taxon>
    </lineage>
</organism>
<dbReference type="OrthoDB" id="1666777at2"/>
<reference evidence="1 2" key="1">
    <citation type="submission" date="2015-09" db="EMBL/GenBank/DDBJ databases">
        <authorList>
            <consortium name="Pathogen Informatics"/>
        </authorList>
    </citation>
    <scope>NUCLEOTIDE SEQUENCE [LARGE SCALE GENOMIC DNA]</scope>
    <source>
        <strain evidence="1 2">2789STDY5834908</strain>
    </source>
</reference>
<dbReference type="RefSeq" id="WP_055159877.1">
    <property type="nucleotide sequence ID" value="NZ_BAABXM010000001.1"/>
</dbReference>
<dbReference type="Proteomes" id="UP000095564">
    <property type="component" value="Unassembled WGS sequence"/>
</dbReference>
<sequence>MKIIYRAEDGKEFEKKTDCLLYERTLNLYYENTIQKDKIRSNFADALSEYEVNEIARILEYGLSKSDLSELAKLHKANHFRAKIEDLLTTDNFHTDCDNFVKENYDLYIE</sequence>
<gene>
    <name evidence="1" type="ORF">ERS852520_01446</name>
</gene>
<dbReference type="EMBL" id="CZAU01000012">
    <property type="protein sequence ID" value="CUP47939.1"/>
    <property type="molecule type" value="Genomic_DNA"/>
</dbReference>